<evidence type="ECO:0000259" key="2">
    <source>
        <dbReference type="Pfam" id="PF20152"/>
    </source>
</evidence>
<feature type="transmembrane region" description="Helical" evidence="1">
    <location>
        <begin position="176"/>
        <end position="201"/>
    </location>
</feature>
<feature type="transmembrane region" description="Helical" evidence="1">
    <location>
        <begin position="67"/>
        <end position="85"/>
    </location>
</feature>
<organism evidence="3 4">
    <name type="scientific">Rhodocollybia butyracea</name>
    <dbReference type="NCBI Taxonomy" id="206335"/>
    <lineage>
        <taxon>Eukaryota</taxon>
        <taxon>Fungi</taxon>
        <taxon>Dikarya</taxon>
        <taxon>Basidiomycota</taxon>
        <taxon>Agaricomycotina</taxon>
        <taxon>Agaricomycetes</taxon>
        <taxon>Agaricomycetidae</taxon>
        <taxon>Agaricales</taxon>
        <taxon>Marasmiineae</taxon>
        <taxon>Omphalotaceae</taxon>
        <taxon>Rhodocollybia</taxon>
    </lineage>
</organism>
<feature type="transmembrane region" description="Helical" evidence="1">
    <location>
        <begin position="137"/>
        <end position="156"/>
    </location>
</feature>
<dbReference type="Proteomes" id="UP000772434">
    <property type="component" value="Unassembled WGS sequence"/>
</dbReference>
<feature type="transmembrane region" description="Helical" evidence="1">
    <location>
        <begin position="97"/>
        <end position="117"/>
    </location>
</feature>
<accession>A0A9P5PMS1</accession>
<protein>
    <recommendedName>
        <fullName evidence="2">DUF6534 domain-containing protein</fullName>
    </recommendedName>
</protein>
<keyword evidence="1" id="KW-0812">Transmembrane</keyword>
<name>A0A9P5PMS1_9AGAR</name>
<evidence type="ECO:0000313" key="4">
    <source>
        <dbReference type="Proteomes" id="UP000772434"/>
    </source>
</evidence>
<gene>
    <name evidence="3" type="ORF">BDP27DRAFT_1403059</name>
</gene>
<dbReference type="EMBL" id="JADNRY010000058">
    <property type="protein sequence ID" value="KAF9068691.1"/>
    <property type="molecule type" value="Genomic_DNA"/>
</dbReference>
<sequence length="293" mass="31594">MALPSCKSIGTFSKFGGNDSLGLQCLVIAMIAFDTLHLVLVCNFFYYYAVTHFGNFVTLEAITTWTVPAHVIAGALVSSLVQFFYASKVYKLYDKKLVIPILICILSLAQTGVAGALTAKIVRVKLFSKASEDTPLAVAALSCEVACDLLITIAMIRGLKRKPSPARNTTKAVGMLIQYVVSTGAITTLVAIATMITWIVLPTTLVLLVYILLWFARLPVYPLTFLSILNSRKGIRDVIQEGFTGFTGFTSIHLSQITTSHTDVPISPGTGKDHNVHLIDASNGSGSHHNAEA</sequence>
<keyword evidence="4" id="KW-1185">Reference proteome</keyword>
<evidence type="ECO:0000256" key="1">
    <source>
        <dbReference type="SAM" id="Phobius"/>
    </source>
</evidence>
<dbReference type="Pfam" id="PF20152">
    <property type="entry name" value="DUF6534"/>
    <property type="match status" value="1"/>
</dbReference>
<evidence type="ECO:0000313" key="3">
    <source>
        <dbReference type="EMBL" id="KAF9068691.1"/>
    </source>
</evidence>
<reference evidence="3" key="1">
    <citation type="submission" date="2020-11" db="EMBL/GenBank/DDBJ databases">
        <authorList>
            <consortium name="DOE Joint Genome Institute"/>
            <person name="Ahrendt S."/>
            <person name="Riley R."/>
            <person name="Andreopoulos W."/>
            <person name="Labutti K."/>
            <person name="Pangilinan J."/>
            <person name="Ruiz-Duenas F.J."/>
            <person name="Barrasa J.M."/>
            <person name="Sanchez-Garcia M."/>
            <person name="Camarero S."/>
            <person name="Miyauchi S."/>
            <person name="Serrano A."/>
            <person name="Linde D."/>
            <person name="Babiker R."/>
            <person name="Drula E."/>
            <person name="Ayuso-Fernandez I."/>
            <person name="Pacheco R."/>
            <person name="Padilla G."/>
            <person name="Ferreira P."/>
            <person name="Barriuso J."/>
            <person name="Kellner H."/>
            <person name="Castanera R."/>
            <person name="Alfaro M."/>
            <person name="Ramirez L."/>
            <person name="Pisabarro A.G."/>
            <person name="Kuo A."/>
            <person name="Tritt A."/>
            <person name="Lipzen A."/>
            <person name="He G."/>
            <person name="Yan M."/>
            <person name="Ng V."/>
            <person name="Cullen D."/>
            <person name="Martin F."/>
            <person name="Rosso M.-N."/>
            <person name="Henrissat B."/>
            <person name="Hibbett D."/>
            <person name="Martinez A.T."/>
            <person name="Grigoriev I.V."/>
        </authorList>
    </citation>
    <scope>NUCLEOTIDE SEQUENCE</scope>
    <source>
        <strain evidence="3">AH 40177</strain>
    </source>
</reference>
<dbReference type="InterPro" id="IPR045339">
    <property type="entry name" value="DUF6534"/>
</dbReference>
<dbReference type="PANTHER" id="PTHR40465:SF1">
    <property type="entry name" value="DUF6534 DOMAIN-CONTAINING PROTEIN"/>
    <property type="match status" value="1"/>
</dbReference>
<dbReference type="OrthoDB" id="2535105at2759"/>
<keyword evidence="1" id="KW-1133">Transmembrane helix</keyword>
<dbReference type="PANTHER" id="PTHR40465">
    <property type="entry name" value="CHROMOSOME 1, WHOLE GENOME SHOTGUN SEQUENCE"/>
    <property type="match status" value="1"/>
</dbReference>
<feature type="transmembrane region" description="Helical" evidence="1">
    <location>
        <begin position="207"/>
        <end position="229"/>
    </location>
</feature>
<keyword evidence="1" id="KW-0472">Membrane</keyword>
<feature type="domain" description="DUF6534" evidence="2">
    <location>
        <begin position="145"/>
        <end position="233"/>
    </location>
</feature>
<feature type="transmembrane region" description="Helical" evidence="1">
    <location>
        <begin position="21"/>
        <end position="47"/>
    </location>
</feature>
<comment type="caution">
    <text evidence="3">The sequence shown here is derived from an EMBL/GenBank/DDBJ whole genome shotgun (WGS) entry which is preliminary data.</text>
</comment>
<proteinExistence type="predicted"/>
<dbReference type="AlphaFoldDB" id="A0A9P5PMS1"/>